<dbReference type="InterPro" id="IPR027417">
    <property type="entry name" value="P-loop_NTPase"/>
</dbReference>
<dbReference type="InterPro" id="IPR049945">
    <property type="entry name" value="AAA_22"/>
</dbReference>
<dbReference type="InterPro" id="IPR036388">
    <property type="entry name" value="WH-like_DNA-bd_sf"/>
</dbReference>
<name>E8RA43_DESM0</name>
<dbReference type="EMBL" id="CP002363">
    <property type="protein sequence ID" value="ADV64321.1"/>
    <property type="molecule type" value="Genomic_DNA"/>
</dbReference>
<evidence type="ECO:0000256" key="5">
    <source>
        <dbReference type="HAMAP-Rule" id="MF_01407"/>
    </source>
</evidence>
<dbReference type="GO" id="GO:0016887">
    <property type="term" value="F:ATP hydrolysis activity"/>
    <property type="evidence" value="ECO:0007669"/>
    <property type="project" value="InterPro"/>
</dbReference>
<comment type="similarity">
    <text evidence="1 5">Belongs to the CDC6/cdc18 family.</text>
</comment>
<dbReference type="InterPro" id="IPR036390">
    <property type="entry name" value="WH_DNA-bd_sf"/>
</dbReference>
<dbReference type="PANTHER" id="PTHR10763:SF26">
    <property type="entry name" value="CELL DIVISION CONTROL PROTEIN 6 HOMOLOG"/>
    <property type="match status" value="1"/>
</dbReference>
<organism evidence="8 9">
    <name type="scientific">Desulfurococcus mucosus (strain ATCC 35584 / DSM 2162 / JCM 9187 / O7/1)</name>
    <dbReference type="NCBI Taxonomy" id="765177"/>
    <lineage>
        <taxon>Archaea</taxon>
        <taxon>Thermoproteota</taxon>
        <taxon>Thermoprotei</taxon>
        <taxon>Desulfurococcales</taxon>
        <taxon>Desulfurococcaceae</taxon>
        <taxon>Desulfurococcus</taxon>
    </lineage>
</organism>
<dbReference type="Pfam" id="PF13401">
    <property type="entry name" value="AAA_22"/>
    <property type="match status" value="1"/>
</dbReference>
<feature type="binding site" evidence="5">
    <location>
        <position position="212"/>
    </location>
    <ligand>
        <name>ATP</name>
        <dbReference type="ChEBI" id="CHEBI:30616"/>
    </ligand>
</feature>
<reference evidence="8 9" key="2">
    <citation type="journal article" date="2011" name="Stand. Genomic Sci.">
        <title>Complete genome sequence of Desulfurococcus mucosus type strain (O7/1).</title>
        <authorList>
            <person name="Wirth R."/>
            <person name="Chertkov O."/>
            <person name="Held B."/>
            <person name="Lapidus A."/>
            <person name="Nolan M."/>
            <person name="Lucas S."/>
            <person name="Hammon N."/>
            <person name="Deshpande S."/>
            <person name="Cheng J.F."/>
            <person name="Tapia R."/>
            <person name="Han C."/>
            <person name="Goodwin L."/>
            <person name="Pitluck S."/>
            <person name="Liolios K."/>
            <person name="Ioanna P."/>
            <person name="Ivanova N."/>
            <person name="Mavromatis K."/>
            <person name="Mikhailova N."/>
            <person name="Pati A."/>
            <person name="Chen A."/>
            <person name="Palaniappan K."/>
            <person name="Land M."/>
            <person name="Hauser L."/>
            <person name="Chang Y.J."/>
            <person name="Jeffries C.D."/>
            <person name="Bilek Y."/>
            <person name="Hader T."/>
            <person name="Rohde M."/>
            <person name="Spring S."/>
            <person name="Sikorski J."/>
            <person name="Goker M."/>
            <person name="Woyke T."/>
            <person name="Bristow J."/>
            <person name="Eisen J.A."/>
            <person name="Markowitz V."/>
            <person name="Hugenholtz P."/>
            <person name="Kyrpides N.C."/>
            <person name="Klenk H.P."/>
        </authorList>
    </citation>
    <scope>NUCLEOTIDE SEQUENCE [LARGE SCALE GENOMIC DNA]</scope>
    <source>
        <strain evidence="9">ATCC 35584 / DSM 2162 / JCM 9187 / O7/1</strain>
    </source>
</reference>
<dbReference type="SMART" id="SM00382">
    <property type="entry name" value="AAA"/>
    <property type="match status" value="1"/>
</dbReference>
<keyword evidence="9" id="KW-1185">Reference proteome</keyword>
<evidence type="ECO:0000256" key="1">
    <source>
        <dbReference type="ARBA" id="ARBA00006184"/>
    </source>
</evidence>
<feature type="domain" description="Cdc6 C-terminal" evidence="7">
    <location>
        <begin position="307"/>
        <end position="389"/>
    </location>
</feature>
<dbReference type="CDD" id="cd08768">
    <property type="entry name" value="Cdc6_C"/>
    <property type="match status" value="1"/>
</dbReference>
<evidence type="ECO:0000256" key="4">
    <source>
        <dbReference type="ARBA" id="ARBA00022840"/>
    </source>
</evidence>
<dbReference type="InterPro" id="IPR055237">
    <property type="entry name" value="Cdc6_lid"/>
</dbReference>
<dbReference type="AlphaFoldDB" id="E8RA43"/>
<proteinExistence type="inferred from homology"/>
<dbReference type="Gene3D" id="3.40.50.300">
    <property type="entry name" value="P-loop containing nucleotide triphosphate hydrolases"/>
    <property type="match status" value="1"/>
</dbReference>
<dbReference type="SUPFAM" id="SSF46785">
    <property type="entry name" value="Winged helix' DNA-binding domain"/>
    <property type="match status" value="1"/>
</dbReference>
<reference evidence="9" key="1">
    <citation type="submission" date="2010-11" db="EMBL/GenBank/DDBJ databases">
        <title>The complete genome of Desulfurococcus mucosus DSM 2162.</title>
        <authorList>
            <consortium name="US DOE Joint Genome Institute (JGI-PGF)"/>
            <person name="Lucas S."/>
            <person name="Copeland A."/>
            <person name="Lapidus A."/>
            <person name="Bruce D."/>
            <person name="Goodwin L."/>
            <person name="Pitluck S."/>
            <person name="Kyrpides N."/>
            <person name="Mavromatis K."/>
            <person name="Pagani I."/>
            <person name="Ivanova N."/>
            <person name="Ovchinnikova G."/>
            <person name="Chertkov O."/>
            <person name="Held B."/>
            <person name="Brettin T."/>
            <person name="Detter J.C."/>
            <person name="Tapia R."/>
            <person name="Han C."/>
            <person name="Land M."/>
            <person name="Hauser L."/>
            <person name="Markowitz V."/>
            <person name="Cheng J.-F."/>
            <person name="Hugenholtz P."/>
            <person name="Woyke T."/>
            <person name="Wu D."/>
            <person name="Wirth R."/>
            <person name="Bilek Y."/>
            <person name="Hader T."/>
            <person name="Klenk H.-P."/>
            <person name="Eisen J.A."/>
        </authorList>
    </citation>
    <scope>NUCLEOTIDE SEQUENCE [LARGE SCALE GENOMIC DNA]</scope>
    <source>
        <strain evidence="9">ATCC 35584 / DSM 2162 / JCM 9187 / O7/1</strain>
    </source>
</reference>
<dbReference type="GeneID" id="10152679"/>
<dbReference type="SUPFAM" id="SSF52540">
    <property type="entry name" value="P-loop containing nucleoside triphosphate hydrolases"/>
    <property type="match status" value="1"/>
</dbReference>
<accession>E8RA43</accession>
<comment type="function">
    <text evidence="5">Involved in regulation of DNA replication.</text>
</comment>
<dbReference type="KEGG" id="dmu:Desmu_0002"/>
<dbReference type="NCBIfam" id="TIGR02928">
    <property type="entry name" value="orc1/cdc6 family replication initiation protein"/>
    <property type="match status" value="1"/>
</dbReference>
<dbReference type="RefSeq" id="WP_013561543.1">
    <property type="nucleotide sequence ID" value="NC_014961.1"/>
</dbReference>
<evidence type="ECO:0000313" key="8">
    <source>
        <dbReference type="EMBL" id="ADV64321.1"/>
    </source>
</evidence>
<dbReference type="HAMAP" id="MF_01407">
    <property type="entry name" value="ORC1_type_DNA_replic_protein"/>
    <property type="match status" value="1"/>
</dbReference>
<evidence type="ECO:0000259" key="7">
    <source>
        <dbReference type="SMART" id="SM01074"/>
    </source>
</evidence>
<keyword evidence="2 5" id="KW-0235">DNA replication</keyword>
<dbReference type="Proteomes" id="UP000001068">
    <property type="component" value="Chromosome"/>
</dbReference>
<protein>
    <recommendedName>
        <fullName evidence="5">ORC1-type DNA replication protein</fullName>
    </recommendedName>
</protein>
<feature type="binding site" evidence="5">
    <location>
        <position position="224"/>
    </location>
    <ligand>
        <name>ATP</name>
        <dbReference type="ChEBI" id="CHEBI:30616"/>
    </ligand>
</feature>
<dbReference type="PANTHER" id="PTHR10763">
    <property type="entry name" value="CELL DIVISION CONTROL PROTEIN 6-RELATED"/>
    <property type="match status" value="1"/>
</dbReference>
<dbReference type="GO" id="GO:0006260">
    <property type="term" value="P:DNA replication"/>
    <property type="evidence" value="ECO:0007669"/>
    <property type="project" value="UniProtKB-UniRule"/>
</dbReference>
<dbReference type="OrthoDB" id="195574at2157"/>
<dbReference type="FunFam" id="1.10.8.60:FF:000073">
    <property type="entry name" value="ORC1-type DNA replication protein"/>
    <property type="match status" value="1"/>
</dbReference>
<keyword evidence="3 5" id="KW-0547">Nucleotide-binding</keyword>
<sequence>MEDIIDELIKKRGFASKVFKNREVLHPDYIPDTLPHRENEIKKLAEHLLVSAQGIRPSNVLIYGLTGTGKTVVAKYVVGKLKEKASMLSTRLDYAYVNTRKLDTTYRVIASIAQSIGLRIPHTGLAVSEVYRRYINALESWGGLHIVVLDEVDYYVKREGDDLIYKLVRANEELTRAKIVLVGITNDINFVENLDPRVRSSMGEVEMVFPPYNAEQLYTILRQRAELAFNPGVIDDGVISYCAALAAREHGDARRALDLLRVSGEIADREGADRVTIEHVKKATLEIEEGRIYQSVVTLPLHQKIVLKKIVELVEAKGSATTGEIYAAYAESMKSLKYEPLSPRRISEILMQLDMMGLITSETISRGRYGVTKVVRVKKDVLQVVKEALKDVEA</sequence>
<dbReference type="InterPro" id="IPR050311">
    <property type="entry name" value="ORC1/CDC6"/>
</dbReference>
<dbReference type="HOGENOM" id="CLU_025112_3_1_2"/>
<dbReference type="InterPro" id="IPR003593">
    <property type="entry name" value="AAA+_ATPase"/>
</dbReference>
<dbReference type="Pfam" id="PF22703">
    <property type="entry name" value="Cdc6_lid"/>
    <property type="match status" value="1"/>
</dbReference>
<feature type="domain" description="AAA+ ATPase" evidence="6">
    <location>
        <begin position="56"/>
        <end position="213"/>
    </location>
</feature>
<evidence type="ECO:0000256" key="2">
    <source>
        <dbReference type="ARBA" id="ARBA00022705"/>
    </source>
</evidence>
<evidence type="ECO:0000313" key="9">
    <source>
        <dbReference type="Proteomes" id="UP000001068"/>
    </source>
</evidence>
<gene>
    <name evidence="8" type="ordered locus">Desmu_0002</name>
</gene>
<evidence type="ECO:0000259" key="6">
    <source>
        <dbReference type="SMART" id="SM00382"/>
    </source>
</evidence>
<dbReference type="Gene3D" id="1.10.8.60">
    <property type="match status" value="1"/>
</dbReference>
<dbReference type="Pfam" id="PF09079">
    <property type="entry name" value="WHD_Cdc6"/>
    <property type="match status" value="1"/>
</dbReference>
<dbReference type="CDD" id="cd18139">
    <property type="entry name" value="HLD_clamp_RarA"/>
    <property type="match status" value="1"/>
</dbReference>
<feature type="binding site" evidence="5">
    <location>
        <begin position="68"/>
        <end position="72"/>
    </location>
    <ligand>
        <name>ATP</name>
        <dbReference type="ChEBI" id="CHEBI:30616"/>
    </ligand>
</feature>
<keyword evidence="4 5" id="KW-0067">ATP-binding</keyword>
<dbReference type="SMART" id="SM01074">
    <property type="entry name" value="Cdc6_C"/>
    <property type="match status" value="1"/>
</dbReference>
<dbReference type="GO" id="GO:0005524">
    <property type="term" value="F:ATP binding"/>
    <property type="evidence" value="ECO:0007669"/>
    <property type="project" value="UniProtKB-UniRule"/>
</dbReference>
<dbReference type="InterPro" id="IPR014277">
    <property type="entry name" value="Orc1/Cdc6_arc"/>
</dbReference>
<dbReference type="Gene3D" id="1.10.10.10">
    <property type="entry name" value="Winged helix-like DNA-binding domain superfamily/Winged helix DNA-binding domain"/>
    <property type="match status" value="1"/>
</dbReference>
<dbReference type="InterPro" id="IPR015163">
    <property type="entry name" value="Cdc6_C"/>
</dbReference>
<dbReference type="STRING" id="765177.Desmu_0002"/>
<evidence type="ECO:0000256" key="3">
    <source>
        <dbReference type="ARBA" id="ARBA00022741"/>
    </source>
</evidence>
<dbReference type="eggNOG" id="arCOG00467">
    <property type="taxonomic scope" value="Archaea"/>
</dbReference>